<comment type="similarity">
    <text evidence="2 6">Belongs to the thiolase-like superfamily. Beta-ketoacyl-ACP synthases family.</text>
</comment>
<dbReference type="PANTHER" id="PTHR11712">
    <property type="entry name" value="POLYKETIDE SYNTHASE-RELATED"/>
    <property type="match status" value="1"/>
</dbReference>
<feature type="domain" description="Ketosynthase family 3 (KS3)" evidence="8">
    <location>
        <begin position="27"/>
        <end position="443"/>
    </location>
</feature>
<gene>
    <name evidence="9" type="ORF">EJ571_22400</name>
</gene>
<evidence type="ECO:0000256" key="7">
    <source>
        <dbReference type="SAM" id="MobiDB-lite"/>
    </source>
</evidence>
<keyword evidence="3" id="KW-0444">Lipid biosynthesis</keyword>
<dbReference type="AlphaFoldDB" id="A0A4R5P874"/>
<feature type="region of interest" description="Disordered" evidence="7">
    <location>
        <begin position="1"/>
        <end position="22"/>
    </location>
</feature>
<evidence type="ECO:0000313" key="9">
    <source>
        <dbReference type="EMBL" id="TDH19307.1"/>
    </source>
</evidence>
<dbReference type="UniPathway" id="UPA00915"/>
<reference evidence="9 10" key="1">
    <citation type="journal article" date="2019" name="Sci. Rep.">
        <title>Extended insight into the Mycobacterium chelonae-abscessus complex through whole genome sequencing of Mycobacterium salmoniphilum outbreak and Mycobacterium salmoniphilum-like strains.</title>
        <authorList>
            <person name="Behra P.R.K."/>
            <person name="Das S."/>
            <person name="Pettersson B.M.F."/>
            <person name="Shirreff L."/>
            <person name="DuCote T."/>
            <person name="Jacobsson K.G."/>
            <person name="Ennis D.G."/>
            <person name="Kirsebom L.A."/>
        </authorList>
    </citation>
    <scope>NUCLEOTIDE SEQUENCE [LARGE SCALE GENOMIC DNA]</scope>
    <source>
        <strain evidence="9 10">DSM 45524</strain>
    </source>
</reference>
<keyword evidence="5" id="KW-0276">Fatty acid metabolism</keyword>
<dbReference type="CDD" id="cd00834">
    <property type="entry name" value="KAS_I_II"/>
    <property type="match status" value="1"/>
</dbReference>
<keyword evidence="4 6" id="KW-0808">Transferase</keyword>
<dbReference type="SMART" id="SM00825">
    <property type="entry name" value="PKS_KS"/>
    <property type="match status" value="1"/>
</dbReference>
<proteinExistence type="inferred from homology"/>
<dbReference type="InterPro" id="IPR000794">
    <property type="entry name" value="Beta-ketoacyl_synthase"/>
</dbReference>
<dbReference type="PROSITE" id="PS52004">
    <property type="entry name" value="KS3_2"/>
    <property type="match status" value="1"/>
</dbReference>
<dbReference type="GO" id="GO:0006633">
    <property type="term" value="P:fatty acid biosynthetic process"/>
    <property type="evidence" value="ECO:0007669"/>
    <property type="project" value="UniProtKB-KW"/>
</dbReference>
<dbReference type="Pfam" id="PF00109">
    <property type="entry name" value="ketoacyl-synt"/>
    <property type="match status" value="1"/>
</dbReference>
<keyword evidence="5" id="KW-0275">Fatty acid biosynthesis</keyword>
<dbReference type="InterPro" id="IPR014030">
    <property type="entry name" value="Ketoacyl_synth_N"/>
</dbReference>
<name>A0A4R5P874_9MYCO</name>
<dbReference type="InterPro" id="IPR016039">
    <property type="entry name" value="Thiolase-like"/>
</dbReference>
<evidence type="ECO:0000256" key="2">
    <source>
        <dbReference type="ARBA" id="ARBA00008467"/>
    </source>
</evidence>
<dbReference type="GO" id="GO:0004315">
    <property type="term" value="F:3-oxoacyl-[acyl-carrier-protein] synthase activity"/>
    <property type="evidence" value="ECO:0007669"/>
    <property type="project" value="TreeGrafter"/>
</dbReference>
<comment type="caution">
    <text evidence="9">The sequence shown here is derived from an EMBL/GenBank/DDBJ whole genome shotgun (WGS) entry which is preliminary data.</text>
</comment>
<sequence>MRCPRTGLRCRSGKGGAMSDVNQPRHGNRVLVTGLGVVCGLGMNWQSMWDGLVNGRSAIQAWSPPDVPNFPVGYAAPVDDQAFTALFPDFGAPMEKRTRFGLAAAQQALEDAGVTNAAALGRVGVSIASEMPERESGELLSAYVDGVVDWKRVHEQQIGLDRSHAPLATGDALATEIAKRSGLAGPTLNLNTACAGATHALGHGFRMIRRGEADAVIAGGAVSPLNLPIMTSLYLLGAPSTSKLYGDRLCRAFDRDRSGMVTAEGAAMVLLESESSALARGAHVYGEVAGFGSSLDAYQVTAPHPQGGGSVLAMQRALADAGVAPSEVGYVSAHGTSTPLSDAAETAAIKEVFRTGEHYRSLMVSSIKTMLGHMLAAAGAQQLISTVLSLRDGIIPPTLNLENPDPACDLDYVPGQARKADIEVAINNSLGFGGLNAALVVRRYDN</sequence>
<accession>A0A4R5P874</accession>
<evidence type="ECO:0000256" key="4">
    <source>
        <dbReference type="ARBA" id="ARBA00022679"/>
    </source>
</evidence>
<dbReference type="SUPFAM" id="SSF53901">
    <property type="entry name" value="Thiolase-like"/>
    <property type="match status" value="2"/>
</dbReference>
<evidence type="ECO:0000313" key="10">
    <source>
        <dbReference type="Proteomes" id="UP000295627"/>
    </source>
</evidence>
<dbReference type="Proteomes" id="UP000295627">
    <property type="component" value="Unassembled WGS sequence"/>
</dbReference>
<dbReference type="Pfam" id="PF02801">
    <property type="entry name" value="Ketoacyl-synt_C"/>
    <property type="match status" value="1"/>
</dbReference>
<dbReference type="EMBL" id="RXLR01000019">
    <property type="protein sequence ID" value="TDH19307.1"/>
    <property type="molecule type" value="Genomic_DNA"/>
</dbReference>
<dbReference type="InterPro" id="IPR014031">
    <property type="entry name" value="Ketoacyl_synth_C"/>
</dbReference>
<comment type="pathway">
    <text evidence="1">Lipid metabolism; mycolic acid biosynthesis.</text>
</comment>
<evidence type="ECO:0000256" key="3">
    <source>
        <dbReference type="ARBA" id="ARBA00022516"/>
    </source>
</evidence>
<dbReference type="PANTHER" id="PTHR11712:SF336">
    <property type="entry name" value="3-OXOACYL-[ACYL-CARRIER-PROTEIN] SYNTHASE, MITOCHONDRIAL"/>
    <property type="match status" value="1"/>
</dbReference>
<keyword evidence="5" id="KW-0443">Lipid metabolism</keyword>
<evidence type="ECO:0000259" key="8">
    <source>
        <dbReference type="PROSITE" id="PS52004"/>
    </source>
</evidence>
<evidence type="ECO:0000256" key="6">
    <source>
        <dbReference type="RuleBase" id="RU003694"/>
    </source>
</evidence>
<dbReference type="GO" id="GO:0005829">
    <property type="term" value="C:cytosol"/>
    <property type="evidence" value="ECO:0007669"/>
    <property type="project" value="TreeGrafter"/>
</dbReference>
<evidence type="ECO:0000256" key="5">
    <source>
        <dbReference type="ARBA" id="ARBA00023160"/>
    </source>
</evidence>
<protein>
    <submittedName>
        <fullName evidence="9">Beta-ketoacyl-[acyl-carrier-protein] synthase family protein</fullName>
    </submittedName>
</protein>
<organism evidence="9 10">
    <name type="scientific">Mycobacteroides franklinii</name>
    <dbReference type="NCBI Taxonomy" id="948102"/>
    <lineage>
        <taxon>Bacteria</taxon>
        <taxon>Bacillati</taxon>
        <taxon>Actinomycetota</taxon>
        <taxon>Actinomycetes</taxon>
        <taxon>Mycobacteriales</taxon>
        <taxon>Mycobacteriaceae</taxon>
        <taxon>Mycobacteroides</taxon>
    </lineage>
</organism>
<dbReference type="Gene3D" id="3.40.47.10">
    <property type="match status" value="1"/>
</dbReference>
<dbReference type="InterPro" id="IPR020841">
    <property type="entry name" value="PKS_Beta-ketoAc_synthase_dom"/>
</dbReference>
<evidence type="ECO:0000256" key="1">
    <source>
        <dbReference type="ARBA" id="ARBA00004796"/>
    </source>
</evidence>